<dbReference type="Pfam" id="PF07714">
    <property type="entry name" value="PK_Tyr_Ser-Thr"/>
    <property type="match status" value="1"/>
</dbReference>
<evidence type="ECO:0000313" key="12">
    <source>
        <dbReference type="EMBL" id="KJE94739.1"/>
    </source>
</evidence>
<feature type="compositionally biased region" description="Low complexity" evidence="10">
    <location>
        <begin position="89"/>
        <end position="100"/>
    </location>
</feature>
<feature type="region of interest" description="Disordered" evidence="10">
    <location>
        <begin position="377"/>
        <end position="424"/>
    </location>
</feature>
<protein>
    <recommendedName>
        <fullName evidence="1">non-specific serine/threonine protein kinase</fullName>
        <ecNumber evidence="1">2.7.11.1</ecNumber>
    </recommendedName>
</protein>
<comment type="catalytic activity">
    <reaction evidence="9">
        <text>L-seryl-[protein] + ATP = O-phospho-L-seryl-[protein] + ADP + H(+)</text>
        <dbReference type="Rhea" id="RHEA:17989"/>
        <dbReference type="Rhea" id="RHEA-COMP:9863"/>
        <dbReference type="Rhea" id="RHEA-COMP:11604"/>
        <dbReference type="ChEBI" id="CHEBI:15378"/>
        <dbReference type="ChEBI" id="CHEBI:29999"/>
        <dbReference type="ChEBI" id="CHEBI:30616"/>
        <dbReference type="ChEBI" id="CHEBI:83421"/>
        <dbReference type="ChEBI" id="CHEBI:456216"/>
        <dbReference type="EC" id="2.7.11.1"/>
    </reaction>
</comment>
<evidence type="ECO:0000313" key="13">
    <source>
        <dbReference type="Proteomes" id="UP000008743"/>
    </source>
</evidence>
<sequence length="788" mass="83942">MPHRQAPSAAAAAAPDKPMAPDASPGTASMPLPEGLGWVIIRHDTAQGQIVLYEPASRQLAVQPLSRLEMHIPMSSNLLTSVPSRDSAEAAPSASSSSSAYTTPIQQSASSLSTMSGTNLPSIALSLIPVSMQHASSSSHERLPGQAASSALSEYNSSEIGQIVLPGHSAMSNPNYRMYHHRYDSPTRLLTCPTCHQRLPAGFRLFARMAEDVDEPDSAFASGVGSGSSSAFNSGDADGDSGDDVNVNDESGQSDNEDVSLRSGHVWSRRRRSRASPTPAAAARTTSISLPDALQSETMLVRRNSHLPRLAAPQGTHHQTPHAVSGEQSASSAAAASSSRVQVAPLTMGDLVPVGRHIHADPNYFSLLAAATHPSPLPSLAASSSQSSAASSSQPAQPLHAAPTGSQASADVQNDDDDDDDLLPEAALNTGYYKRFFIEEQRIGSGLRGQVFKCRHEIDNLFLGHYAVKKVPVGDRKPWLLRMLREVHLLNRLHHANIIGYKHAWCEMHQSTPFGPAVPCLFILIDYANAGNLAQYLWARPRVADASSSHVGESPRAIRAAARRKRLDAAAAAVTAGSQDDTNPDPLAAHARYLPDEEILRLFLDITRGLHHLHSHGIIHRDVKPQNMLLTIDAEDEDAGGRGASTSDNNSEGTAASSAAARRRSLTGRMRALVSDFGECENEFKPVLRNRTGATGTLEFVAPELLAVDAATGQFPAAYSTQSDLFSLGVVLFSIASSLSSSMMSAAAQIALVAIAHMSSVFPLELSWNDCVPYSLIGVHCLLMSYQP</sequence>
<dbReference type="Gene3D" id="3.30.200.20">
    <property type="entry name" value="Phosphorylase Kinase, domain 1"/>
    <property type="match status" value="1"/>
</dbReference>
<evidence type="ECO:0000256" key="8">
    <source>
        <dbReference type="ARBA" id="ARBA00047899"/>
    </source>
</evidence>
<dbReference type="STRING" id="595528.A0A0D2X3Q9"/>
<keyword evidence="2" id="KW-0723">Serine/threonine-protein kinase</keyword>
<dbReference type="GO" id="GO:0005737">
    <property type="term" value="C:cytoplasm"/>
    <property type="evidence" value="ECO:0007669"/>
    <property type="project" value="TreeGrafter"/>
</dbReference>
<keyword evidence="5 12" id="KW-0418">Kinase</keyword>
<dbReference type="AlphaFoldDB" id="A0A0D2X3Q9"/>
<dbReference type="InterPro" id="IPR011009">
    <property type="entry name" value="Kinase-like_dom_sf"/>
</dbReference>
<feature type="compositionally biased region" description="Acidic residues" evidence="10">
    <location>
        <begin position="413"/>
        <end position="423"/>
    </location>
</feature>
<dbReference type="GO" id="GO:0005524">
    <property type="term" value="F:ATP binding"/>
    <property type="evidence" value="ECO:0007669"/>
    <property type="project" value="UniProtKB-KW"/>
</dbReference>
<gene>
    <name evidence="12" type="ORF">CAOG_005331</name>
</gene>
<dbReference type="InterPro" id="IPR050339">
    <property type="entry name" value="CC_SR_Kinase"/>
</dbReference>
<keyword evidence="4" id="KW-0547">Nucleotide-binding</keyword>
<dbReference type="SMART" id="SM00220">
    <property type="entry name" value="S_TKc"/>
    <property type="match status" value="1"/>
</dbReference>
<dbReference type="PROSITE" id="PS00108">
    <property type="entry name" value="PROTEIN_KINASE_ST"/>
    <property type="match status" value="1"/>
</dbReference>
<evidence type="ECO:0000256" key="2">
    <source>
        <dbReference type="ARBA" id="ARBA00022527"/>
    </source>
</evidence>
<feature type="compositionally biased region" description="Low complexity" evidence="10">
    <location>
        <begin position="218"/>
        <end position="236"/>
    </location>
</feature>
<evidence type="ECO:0000256" key="10">
    <source>
        <dbReference type="SAM" id="MobiDB-lite"/>
    </source>
</evidence>
<feature type="compositionally biased region" description="Polar residues" evidence="10">
    <location>
        <begin position="644"/>
        <end position="654"/>
    </location>
</feature>
<feature type="region of interest" description="Disordered" evidence="10">
    <location>
        <begin position="1"/>
        <end position="28"/>
    </location>
</feature>
<feature type="region of interest" description="Disordered" evidence="10">
    <location>
        <begin position="217"/>
        <end position="290"/>
    </location>
</feature>
<dbReference type="PANTHER" id="PTHR11042:SF138">
    <property type="entry name" value="SERINE_THREONINE-PROTEIN KINASE IKS1-RELATED"/>
    <property type="match status" value="1"/>
</dbReference>
<keyword evidence="6" id="KW-0067">ATP-binding</keyword>
<feature type="domain" description="Protein kinase" evidence="11">
    <location>
        <begin position="437"/>
        <end position="788"/>
    </location>
</feature>
<dbReference type="Gene3D" id="1.10.510.10">
    <property type="entry name" value="Transferase(Phosphotransferase) domain 1"/>
    <property type="match status" value="1"/>
</dbReference>
<dbReference type="InParanoid" id="A0A0D2X3Q9"/>
<dbReference type="SUPFAM" id="SSF56112">
    <property type="entry name" value="Protein kinase-like (PK-like)"/>
    <property type="match status" value="1"/>
</dbReference>
<dbReference type="InterPro" id="IPR008271">
    <property type="entry name" value="Ser/Thr_kinase_AS"/>
</dbReference>
<dbReference type="GO" id="GO:0005634">
    <property type="term" value="C:nucleus"/>
    <property type="evidence" value="ECO:0007669"/>
    <property type="project" value="TreeGrafter"/>
</dbReference>
<reference evidence="13" key="1">
    <citation type="submission" date="2011-02" db="EMBL/GenBank/DDBJ databases">
        <title>The Genome Sequence of Capsaspora owczarzaki ATCC 30864.</title>
        <authorList>
            <person name="Russ C."/>
            <person name="Cuomo C."/>
            <person name="Burger G."/>
            <person name="Gray M.W."/>
            <person name="Holland P.W.H."/>
            <person name="King N."/>
            <person name="Lang F.B.F."/>
            <person name="Roger A.J."/>
            <person name="Ruiz-Trillo I."/>
            <person name="Young S.K."/>
            <person name="Zeng Q."/>
            <person name="Gargeya S."/>
            <person name="Alvarado L."/>
            <person name="Berlin A."/>
            <person name="Chapman S.B."/>
            <person name="Chen Z."/>
            <person name="Freedman E."/>
            <person name="Gellesch M."/>
            <person name="Goldberg J."/>
            <person name="Griggs A."/>
            <person name="Gujja S."/>
            <person name="Heilman E."/>
            <person name="Heiman D."/>
            <person name="Howarth C."/>
            <person name="Mehta T."/>
            <person name="Neiman D."/>
            <person name="Pearson M."/>
            <person name="Roberts A."/>
            <person name="Saif S."/>
            <person name="Shea T."/>
            <person name="Shenoy N."/>
            <person name="Sisk P."/>
            <person name="Stolte C."/>
            <person name="Sykes S."/>
            <person name="White J."/>
            <person name="Yandava C."/>
            <person name="Haas B."/>
            <person name="Nusbaum C."/>
            <person name="Birren B."/>
        </authorList>
    </citation>
    <scope>NUCLEOTIDE SEQUENCE</scope>
    <source>
        <strain evidence="13">ATCC 30864</strain>
    </source>
</reference>
<evidence type="ECO:0000256" key="5">
    <source>
        <dbReference type="ARBA" id="ARBA00022777"/>
    </source>
</evidence>
<feature type="compositionally biased region" description="Low complexity" evidence="10">
    <location>
        <begin position="1"/>
        <end position="25"/>
    </location>
</feature>
<evidence type="ECO:0000256" key="4">
    <source>
        <dbReference type="ARBA" id="ARBA00022741"/>
    </source>
</evidence>
<feature type="region of interest" description="Disordered" evidence="10">
    <location>
        <begin position="79"/>
        <end position="102"/>
    </location>
</feature>
<feature type="region of interest" description="Disordered" evidence="10">
    <location>
        <begin position="311"/>
        <end position="336"/>
    </location>
</feature>
<dbReference type="Proteomes" id="UP000008743">
    <property type="component" value="Unassembled WGS sequence"/>
</dbReference>
<evidence type="ECO:0000256" key="6">
    <source>
        <dbReference type="ARBA" id="ARBA00022840"/>
    </source>
</evidence>
<dbReference type="EMBL" id="KE346367">
    <property type="protein sequence ID" value="KJE94739.1"/>
    <property type="molecule type" value="Genomic_DNA"/>
</dbReference>
<dbReference type="InterPro" id="IPR000719">
    <property type="entry name" value="Prot_kinase_dom"/>
</dbReference>
<evidence type="ECO:0000256" key="3">
    <source>
        <dbReference type="ARBA" id="ARBA00022679"/>
    </source>
</evidence>
<dbReference type="FunFam" id="3.30.200.20:FF:000306">
    <property type="entry name" value="IKS protein kinase"/>
    <property type="match status" value="1"/>
</dbReference>
<accession>A0A0D2X3Q9</accession>
<dbReference type="EC" id="2.7.11.1" evidence="1"/>
<dbReference type="eggNOG" id="KOG0032">
    <property type="taxonomic scope" value="Eukaryota"/>
</dbReference>
<feature type="region of interest" description="Disordered" evidence="10">
    <location>
        <begin position="637"/>
        <end position="662"/>
    </location>
</feature>
<proteinExistence type="inferred from homology"/>
<name>A0A0D2X3Q9_CAPO3</name>
<keyword evidence="13" id="KW-1185">Reference proteome</keyword>
<evidence type="ECO:0000256" key="9">
    <source>
        <dbReference type="ARBA" id="ARBA00048679"/>
    </source>
</evidence>
<dbReference type="InterPro" id="IPR001245">
    <property type="entry name" value="Ser-Thr/Tyr_kinase_cat_dom"/>
</dbReference>
<feature type="compositionally biased region" description="Acidic residues" evidence="10">
    <location>
        <begin position="237"/>
        <end position="247"/>
    </location>
</feature>
<feature type="compositionally biased region" description="Low complexity" evidence="10">
    <location>
        <begin position="275"/>
        <end position="287"/>
    </location>
</feature>
<keyword evidence="3" id="KW-0808">Transferase</keyword>
<dbReference type="GO" id="GO:0004674">
    <property type="term" value="F:protein serine/threonine kinase activity"/>
    <property type="evidence" value="ECO:0007669"/>
    <property type="project" value="UniProtKB-KW"/>
</dbReference>
<comment type="catalytic activity">
    <reaction evidence="8">
        <text>L-threonyl-[protein] + ATP = O-phospho-L-threonyl-[protein] + ADP + H(+)</text>
        <dbReference type="Rhea" id="RHEA:46608"/>
        <dbReference type="Rhea" id="RHEA-COMP:11060"/>
        <dbReference type="Rhea" id="RHEA-COMP:11605"/>
        <dbReference type="ChEBI" id="CHEBI:15378"/>
        <dbReference type="ChEBI" id="CHEBI:30013"/>
        <dbReference type="ChEBI" id="CHEBI:30616"/>
        <dbReference type="ChEBI" id="CHEBI:61977"/>
        <dbReference type="ChEBI" id="CHEBI:456216"/>
        <dbReference type="EC" id="2.7.11.1"/>
    </reaction>
</comment>
<dbReference type="PANTHER" id="PTHR11042">
    <property type="entry name" value="EUKARYOTIC TRANSLATION INITIATION FACTOR 2-ALPHA KINASE EIF2-ALPHA KINASE -RELATED"/>
    <property type="match status" value="1"/>
</dbReference>
<organism evidence="12 13">
    <name type="scientific">Capsaspora owczarzaki (strain ATCC 30864)</name>
    <dbReference type="NCBI Taxonomy" id="595528"/>
    <lineage>
        <taxon>Eukaryota</taxon>
        <taxon>Filasterea</taxon>
        <taxon>Capsaspora</taxon>
    </lineage>
</organism>
<evidence type="ECO:0000256" key="7">
    <source>
        <dbReference type="ARBA" id="ARBA00037982"/>
    </source>
</evidence>
<dbReference type="PhylomeDB" id="A0A0D2X3Q9"/>
<feature type="compositionally biased region" description="Low complexity" evidence="10">
    <location>
        <begin position="377"/>
        <end position="403"/>
    </location>
</feature>
<comment type="similarity">
    <text evidence="7">Belongs to the protein kinase superfamily. Ser/Thr protein kinase family. GCN2 subfamily.</text>
</comment>
<dbReference type="OrthoDB" id="1405469at2759"/>
<evidence type="ECO:0000256" key="1">
    <source>
        <dbReference type="ARBA" id="ARBA00012513"/>
    </source>
</evidence>
<evidence type="ECO:0000259" key="11">
    <source>
        <dbReference type="PROSITE" id="PS50011"/>
    </source>
</evidence>
<dbReference type="PROSITE" id="PS50011">
    <property type="entry name" value="PROTEIN_KINASE_DOM"/>
    <property type="match status" value="1"/>
</dbReference>